<dbReference type="SUPFAM" id="SSF53448">
    <property type="entry name" value="Nucleotide-diphospho-sugar transferases"/>
    <property type="match status" value="1"/>
</dbReference>
<dbReference type="Pfam" id="PF00535">
    <property type="entry name" value="Glycos_transf_2"/>
    <property type="match status" value="1"/>
</dbReference>
<keyword evidence="3" id="KW-1185">Reference proteome</keyword>
<evidence type="ECO:0000313" key="3">
    <source>
        <dbReference type="Proteomes" id="UP000826462"/>
    </source>
</evidence>
<dbReference type="InterPro" id="IPR001173">
    <property type="entry name" value="Glyco_trans_2-like"/>
</dbReference>
<proteinExistence type="predicted"/>
<dbReference type="InterPro" id="IPR050834">
    <property type="entry name" value="Glycosyltransf_2"/>
</dbReference>
<dbReference type="InterPro" id="IPR029044">
    <property type="entry name" value="Nucleotide-diphossugar_trans"/>
</dbReference>
<accession>A0ABX8UUP8</accession>
<reference evidence="2 3" key="1">
    <citation type="submission" date="2021-07" db="EMBL/GenBank/DDBJ databases">
        <title>Paraburkholderia edwinii protects Aspergillus sp. from phenazines by acting as a toxin sponge.</title>
        <authorList>
            <person name="Dahlstrom K.M."/>
            <person name="Newman D.K."/>
        </authorList>
    </citation>
    <scope>NUCLEOTIDE SEQUENCE [LARGE SCALE GENOMIC DNA]</scope>
    <source>
        <strain evidence="2 3">Pe01</strain>
    </source>
</reference>
<gene>
    <name evidence="2" type="ORF">KZJ38_10800</name>
</gene>
<dbReference type="Gene3D" id="3.90.550.10">
    <property type="entry name" value="Spore Coat Polysaccharide Biosynthesis Protein SpsA, Chain A"/>
    <property type="match status" value="1"/>
</dbReference>
<dbReference type="RefSeq" id="WP_219800023.1">
    <property type="nucleotide sequence ID" value="NZ_CP080095.1"/>
</dbReference>
<evidence type="ECO:0000259" key="1">
    <source>
        <dbReference type="Pfam" id="PF00535"/>
    </source>
</evidence>
<sequence>MTTGIKVSICLPTYQRPELIAQCLDSCLSQTHTNIEVLIGDDSKDDRTRALIASQYAADPRVRYFRNTPSLGQARNVDSLFTHATGDKILLIHDDDFLAENAVERMLSAWRAHPQVQVAFGDQYVTDSRGTVLPAASAHLNRAYHRTRDVAGLQQQPGRTGLVQMFPNNGWMGDADLVKRIGYREQNGVACDYVFGTEICLAAKGVYYLNEYVSYNRRTEVSITTSTRTSTSASTLVAYNFLMALTLPPQLEPARRIALRRMVPIVVSIHARNHAPLESLKIALSHLSAYNYGFSRRLYFHLLIMAKALLTQRKSAF</sequence>
<organism evidence="2 3">
    <name type="scientific">Paraburkholderia edwinii</name>
    <dbReference type="NCBI Taxonomy" id="2861782"/>
    <lineage>
        <taxon>Bacteria</taxon>
        <taxon>Pseudomonadati</taxon>
        <taxon>Pseudomonadota</taxon>
        <taxon>Betaproteobacteria</taxon>
        <taxon>Burkholderiales</taxon>
        <taxon>Burkholderiaceae</taxon>
        <taxon>Paraburkholderia</taxon>
    </lineage>
</organism>
<dbReference type="EMBL" id="CP080095">
    <property type="protein sequence ID" value="QYD70719.1"/>
    <property type="molecule type" value="Genomic_DNA"/>
</dbReference>
<dbReference type="PANTHER" id="PTHR43685:SF2">
    <property type="entry name" value="GLYCOSYLTRANSFERASE 2-LIKE DOMAIN-CONTAINING PROTEIN"/>
    <property type="match status" value="1"/>
</dbReference>
<protein>
    <submittedName>
        <fullName evidence="2">Glycosyltransferase</fullName>
    </submittedName>
</protein>
<feature type="domain" description="Glycosyltransferase 2-like" evidence="1">
    <location>
        <begin position="8"/>
        <end position="159"/>
    </location>
</feature>
<dbReference type="CDD" id="cd00761">
    <property type="entry name" value="Glyco_tranf_GTA_type"/>
    <property type="match status" value="1"/>
</dbReference>
<name>A0ABX8UUP8_9BURK</name>
<dbReference type="PANTHER" id="PTHR43685">
    <property type="entry name" value="GLYCOSYLTRANSFERASE"/>
    <property type="match status" value="1"/>
</dbReference>
<evidence type="ECO:0000313" key="2">
    <source>
        <dbReference type="EMBL" id="QYD70719.1"/>
    </source>
</evidence>
<dbReference type="Proteomes" id="UP000826462">
    <property type="component" value="Chromosome 1"/>
</dbReference>